<keyword evidence="4" id="KW-0418">Kinase</keyword>
<dbReference type="Gene3D" id="1.10.510.10">
    <property type="entry name" value="Transferase(Phosphotransferase) domain 1"/>
    <property type="match status" value="1"/>
</dbReference>
<dbReference type="CDD" id="cd09928">
    <property type="entry name" value="SH2_Cterm_SPT6_like"/>
    <property type="match status" value="1"/>
</dbReference>
<dbReference type="InterPro" id="IPR036860">
    <property type="entry name" value="SH2_dom_sf"/>
</dbReference>
<feature type="region of interest" description="Disordered" evidence="11">
    <location>
        <begin position="1941"/>
        <end position="1965"/>
    </location>
</feature>
<dbReference type="Gene3D" id="3.30.200.20">
    <property type="entry name" value="Phosphorylase Kinase, domain 1"/>
    <property type="match status" value="1"/>
</dbReference>
<keyword evidence="7" id="KW-0539">Nucleus</keyword>
<dbReference type="InterPro" id="IPR032706">
    <property type="entry name" value="Spt6_HHH"/>
</dbReference>
<dbReference type="Gene3D" id="1.10.10.2740">
    <property type="entry name" value="Spt6, Death-like domain"/>
    <property type="match status" value="1"/>
</dbReference>
<dbReference type="InterPro" id="IPR023319">
    <property type="entry name" value="Tex-like_HTH_dom_sf"/>
</dbReference>
<dbReference type="GO" id="GO:0004713">
    <property type="term" value="F:protein tyrosine kinase activity"/>
    <property type="evidence" value="ECO:0007669"/>
    <property type="project" value="UniProtKB-KW"/>
</dbReference>
<accession>A0A2A6BP52</accession>
<dbReference type="EnsemblMetazoa" id="PPA00710.1">
    <property type="protein sequence ID" value="PPA00710.1"/>
    <property type="gene ID" value="WBGene00090264"/>
</dbReference>
<comment type="similarity">
    <text evidence="2">Belongs to the SPT6 family.</text>
</comment>
<dbReference type="GO" id="GO:0031491">
    <property type="term" value="F:nucleosome binding"/>
    <property type="evidence" value="ECO:0000318"/>
    <property type="project" value="GO_Central"/>
</dbReference>
<sequence length="2975" mass="339407">MSLWKRVDLLVNGRTPLAVYTSLRSGLRFAIGDIPGPMVKTCVSLVTEAHTDDGLPHTLEHLVFMGSEKYPFKGFLDVIANRCFASGTNAWTDQDHTAYTMETVGADGFYKSFPVYLNHILRPTLTKSQYLTEVHHINEKAEDAGVVYCEMQDHESEMDSILDRRMRRLLYPEGHGYSCDTGGMLDAIRNLCSIDRVRAYHKKFYHIGNVFSIICGKVDPARVQKILEDLEEAELERVPADFKTPFSTPVPPLASSIVETVECPSDDPSHGGVHVAWHGPPSRDCLTAEALDILFNYLTDTAVSPFHKTFIDIPEPLASNASFHLSERTTSCIMLAFGGVPAERIEAVLPVLEKLLKQHQEPSAFDAERMGFVCQQAVLNAHAALETRPSKSVFQSLITHQLYGEASSDDLEHRMNDAKVIEQLAKEPMQFWADLVTRFFSAPSVSLMGKPSEKLVETLAEKENARVAAQREKLGCDGLERCKADHCKAVGENTSAEPPKALLDSLMVNEFDGFDNFKIEVFHSESSLSAAAPVRAILDAFPFPATLHHSADTRFVELWLTMDTSSLTVEQRKLLAVFSELPFEAAALIDGEEKNPNEPLVANAARSACAKVKIWTKTCFHISATEQVCCLFTRDLLEHSLHTGFSSSFDRALVLWLKVDAARYGNVAKWSEIFLKGIKFDAEKIKNVATRLAGDARENKRDGDYVCQTAMNGITYRHDSNAYLMNELILQKVHEALAKEAKSNPKAVVARFEELRTALLSSGFNAHVLCDANAFVPGEETSPSFTGKELIVPLGSCESSFMIQNTPFPVDWNSEVLPAVMLLTQYLSQCEGPLWKSVRGNGLAYGIWLSANVDAQELSMTIYRSANIPEAYAKVEQIVREELERGRLDETQFEAAKRSLICDLHTKVSTVSDAGSRSVLAVNQKKNPEYLRRFSQTVWDSNPEKVLSLGSAPILSLFSKYSRAVCSHNRQATAIKKTFPSIQTIKIDTLLASSQYTSMVDKELAAKNYYHGLLPREDIKIQYSANYDWLLRLMEPLAPGSRDFVLSVQTDKYSNGGLKDFVVAKNEDRFQLMDANLFDAIATRPTIQLATTIALARATTCAHWGFDHGDICEDSAHLPFNVVVCKEDCFQLMGSRQFTTIVKLMQFYQKEHLHVKAGGRIIKKLCDGSYCEVHEGKLKKRLKNGKDKIAKLDTLTKEQIRDILREARIMRDLKHPNVVKLYGLAAGQDPLMLVMKLAPDGDLETYLGKNRLLSQGKRMEMICQVNISSFCLLHQGDTYRLNKKSKVPFRWLPPETFKTGKYSRATDVWSWGVLVWEIFSNCFEPYPDMNVVDYVKGGSYLDIDEKMDNKSVAEMVEKRAFAYVPEDRWAMNQIVKELEKMTGLKQEERNKDDKGDKTTFTNAPTAPNVDPSESVHLLWAATRWIRERRTSINIRLTVHMADFIDRHASESDASASDAGSAKSRSTGDSTDSDEEPVAKKQKKEKTKKRKGGEKGGKKDKKKRKINSSDEEDEEDEDEDEQAKEEMRGFLVDEPEEEEDEGNQSDRSEKSQKLDSDLDDDDLELMRENLDVNGVKKKGRVARIEDSDEEQDDRDKISKEIFGFGDDDDEPQSSRREPMRDPDSGDDRSGSDSENDNFIEYEQDERRGMKQRNRKRKEMNFAEGALDEARDIFGVEDFNFDEFYEDGGENEAGDEDDYDEEDMDGEDRPKTRRVRSDKPKQRETLLDTMEPSELEKGYFAAEDKNIQHKDVPERFQVRHVKLTEASEEEVELEAAWIYAHAFKDKPLTRQDDQTLCVLQNNESLTEDDVAKIDEEAPTRIRETLKFFRNSNFEVPFIGFYRKEGVADMLQINDLWKVYKWDSRWCHLLNRRNKLIALMRRMQTYLEETGEQHHHPLTDNDFYDVEAVQTNETLADVQAQFQLFYGPDIAKMTEWEHQRRVETDAMEEEGGEGGERPEGGGVSAKYKQATRKDKYQMCVEYGLGELAQRFGLTPKQFAENLDWRRHDVEQDPTDPYVAAEDYITTSFATINDVIAGAQFMLAKQISREPLVRSRMRDHYRRRAVISVRPTQKGRETMDDAHPMWRKRYIKEKPIGDLEGDDYLQYHLLREQGVLDVRIDVDKQSDHEMRMTLLENTLNEQPFHRDEYSEVAEQWNLLRRQVVEMALRDMLFPELKTELEKKLLEEAKDCVVKRCSEAMYTRLLHSSYKPPKKLNDDDDDDDEREGEVRVLGVVYSLERDEVSFGALIDQDGSVIDTIRLPYLMNKRGPQEERQKKDDLAKLARFVHKHQPHVIAVAGENLQARFVKMDMESVVMSLFDENKINANIQVVIHDNDAAKVYMQSKQAVAEHPDYPPNLRQALSLARCLLDPLVEYAHLYNTDDDIFCLSLHPLQADVPKEDLQEAIMLELINRVNEVGVDINKCVEFSHHSGMLQFVCGLGPRKASYLLKTIRQNSSCLESRTKLVTLCKIGPKVFMNCSGFIKIDTVRIQERTDAYVEILDGSRVHPETYEWARKMAVDALEVDDTTDPTAALEEVLQSPERLKDLDLDAFAEELARQGFGKKDLTLYDIRSELFCRYKDLRPEYQEPNMTTLFGMLTKETVNTLFTGKLVTGTVERVVYRRVNPEDDRDRAEPIRDENSDMWKCAYCEKKVLNISQLFEHYNERDLDKGGCPGKPAGIRLRLDNGLTGFISNKNLSDTQNFKSPAERVKLRQVIHARVMKVDPDKYSVDLSCKSSDLRRDDWFDKDDHWDDEAEAADKRGDEEAQEKKKNAASNQFVKRVISHPNFHNVTYKDAERLLAKMEQGDAIIRPSSKSAHNLTVTWKVAEGIYAHIDVLEQEKINQFTLGKKLLIGGEEFEDLEEILSRFIQPMAANCREVSNHRYAFDSQTEKKDEIEAHLREMRRADPGKIPYSFCPSAMYPGKYSINFLAGKLRQEYFTPLSDGFRFRGQVFGSLEQMLGYFKMNYKNAGPSSYGRRR</sequence>
<dbReference type="FunFam" id="3.30.505.10:FF:000030">
    <property type="entry name" value="Transcription elongation factor spt6"/>
    <property type="match status" value="1"/>
</dbReference>
<dbReference type="InterPro" id="IPR028088">
    <property type="entry name" value="Spt6_HTH_DNA-bd_dom"/>
</dbReference>
<proteinExistence type="inferred from homology"/>
<dbReference type="FunFam" id="1.10.10.2740:FF:000002">
    <property type="entry name" value="Transcription elongation factor Spt6"/>
    <property type="match status" value="1"/>
</dbReference>
<dbReference type="InterPro" id="IPR006641">
    <property type="entry name" value="YqgF/RNaseH-like_dom"/>
</dbReference>
<dbReference type="InterPro" id="IPR000719">
    <property type="entry name" value="Prot_kinase_dom"/>
</dbReference>
<feature type="compositionally biased region" description="Basic residues" evidence="11">
    <location>
        <begin position="1479"/>
        <end position="1505"/>
    </location>
</feature>
<dbReference type="FunFam" id="3.30.830.10:FF:000015">
    <property type="entry name" value="Putative zinc metalloprotease"/>
    <property type="match status" value="1"/>
</dbReference>
<feature type="region of interest" description="Disordered" evidence="11">
    <location>
        <begin position="2753"/>
        <end position="2772"/>
    </location>
</feature>
<dbReference type="InterPro" id="IPR012337">
    <property type="entry name" value="RNaseH-like_sf"/>
</dbReference>
<dbReference type="SUPFAM" id="SSF55550">
    <property type="entry name" value="SH2 domain"/>
    <property type="match status" value="1"/>
</dbReference>
<dbReference type="InterPro" id="IPR028083">
    <property type="entry name" value="Spt6_acidic_N_dom"/>
</dbReference>
<dbReference type="InterPro" id="IPR012340">
    <property type="entry name" value="NA-bd_OB-fold"/>
</dbReference>
<dbReference type="InterPro" id="IPR003029">
    <property type="entry name" value="S1_domain"/>
</dbReference>
<dbReference type="GO" id="GO:0046872">
    <property type="term" value="F:metal ion binding"/>
    <property type="evidence" value="ECO:0007669"/>
    <property type="project" value="InterPro"/>
</dbReference>
<dbReference type="GO" id="GO:0008023">
    <property type="term" value="C:transcription elongation factor complex"/>
    <property type="evidence" value="ECO:0000318"/>
    <property type="project" value="GO_Central"/>
</dbReference>
<dbReference type="Proteomes" id="UP000005239">
    <property type="component" value="Unassembled WGS sequence"/>
</dbReference>
<dbReference type="SUPFAM" id="SSF53098">
    <property type="entry name" value="Ribonuclease H-like"/>
    <property type="match status" value="1"/>
</dbReference>
<dbReference type="Pfam" id="PF14635">
    <property type="entry name" value="HHH_7"/>
    <property type="match status" value="1"/>
</dbReference>
<dbReference type="InterPro" id="IPR000980">
    <property type="entry name" value="SH2"/>
</dbReference>
<dbReference type="PROSITE" id="PS50126">
    <property type="entry name" value="S1"/>
    <property type="match status" value="1"/>
</dbReference>
<gene>
    <name evidence="12" type="primary">WBGene00090264</name>
</gene>
<dbReference type="Gene3D" id="1.10.10.650">
    <property type="entry name" value="RuvA domain 2-like"/>
    <property type="match status" value="1"/>
</dbReference>
<evidence type="ECO:0000256" key="9">
    <source>
        <dbReference type="ARBA" id="ARBA00070965"/>
    </source>
</evidence>
<evidence type="ECO:0000313" key="13">
    <source>
        <dbReference type="Proteomes" id="UP000005239"/>
    </source>
</evidence>
<protein>
    <recommendedName>
        <fullName evidence="9">Suppressor of Ty 6 homolog</fullName>
    </recommendedName>
    <alternativeName>
        <fullName evidence="10">Abnormal embryogenesis protein 5</fullName>
    </alternativeName>
</protein>
<evidence type="ECO:0000256" key="3">
    <source>
        <dbReference type="ARBA" id="ARBA00022679"/>
    </source>
</evidence>
<dbReference type="InterPro" id="IPR017072">
    <property type="entry name" value="TF_Spt6"/>
</dbReference>
<dbReference type="Gene3D" id="3.30.830.10">
    <property type="entry name" value="Metalloenzyme, LuxS/M16 peptidase-like"/>
    <property type="match status" value="3"/>
</dbReference>
<organism evidence="12 13">
    <name type="scientific">Pristionchus pacificus</name>
    <name type="common">Parasitic nematode worm</name>
    <dbReference type="NCBI Taxonomy" id="54126"/>
    <lineage>
        <taxon>Eukaryota</taxon>
        <taxon>Metazoa</taxon>
        <taxon>Ecdysozoa</taxon>
        <taxon>Nematoda</taxon>
        <taxon>Chromadorea</taxon>
        <taxon>Rhabditida</taxon>
        <taxon>Rhabditina</taxon>
        <taxon>Diplogasteromorpha</taxon>
        <taxon>Diplogasteroidea</taxon>
        <taxon>Neodiplogasteridae</taxon>
        <taxon>Pristionchus</taxon>
    </lineage>
</organism>
<evidence type="ECO:0000256" key="2">
    <source>
        <dbReference type="ARBA" id="ARBA00009253"/>
    </source>
</evidence>
<dbReference type="Gene3D" id="1.10.150.850">
    <property type="entry name" value="Spt6, helix-hairpin-helix domain"/>
    <property type="match status" value="1"/>
</dbReference>
<evidence type="ECO:0000313" key="12">
    <source>
        <dbReference type="EnsemblMetazoa" id="PPA00710.1"/>
    </source>
</evidence>
<dbReference type="GO" id="GO:0042393">
    <property type="term" value="F:histone binding"/>
    <property type="evidence" value="ECO:0000318"/>
    <property type="project" value="GO_Central"/>
</dbReference>
<dbReference type="Pfam" id="PF14633">
    <property type="entry name" value="SH2_2"/>
    <property type="match status" value="1"/>
</dbReference>
<keyword evidence="3" id="KW-0808">Transferase</keyword>
<dbReference type="SUPFAM" id="SSF63411">
    <property type="entry name" value="LuxS/MPP-like metallohydrolase"/>
    <property type="match status" value="3"/>
</dbReference>
<feature type="compositionally biased region" description="Low complexity" evidence="11">
    <location>
        <begin position="1451"/>
        <end position="1464"/>
    </location>
</feature>
<dbReference type="SUPFAM" id="SSF56112">
    <property type="entry name" value="Protein kinase-like (PK-like)"/>
    <property type="match status" value="1"/>
</dbReference>
<dbReference type="FunFam" id="3.30.830.10:FF:000031">
    <property type="entry name" value="Putative zinc metalloprotease"/>
    <property type="match status" value="1"/>
</dbReference>
<dbReference type="InterPro" id="IPR037027">
    <property type="entry name" value="YqgF/RNaseH-like_dom_sf"/>
</dbReference>
<dbReference type="GO" id="GO:0034728">
    <property type="term" value="P:nucleosome organization"/>
    <property type="evidence" value="ECO:0000318"/>
    <property type="project" value="GO_Central"/>
</dbReference>
<dbReference type="Gene3D" id="3.30.505.10">
    <property type="entry name" value="SH2 domain"/>
    <property type="match status" value="3"/>
</dbReference>
<keyword evidence="6" id="KW-0804">Transcription</keyword>
<dbReference type="GO" id="GO:0003677">
    <property type="term" value="F:DNA binding"/>
    <property type="evidence" value="ECO:0007669"/>
    <property type="project" value="InterPro"/>
</dbReference>
<feature type="region of interest" description="Disordered" evidence="11">
    <location>
        <begin position="1679"/>
        <end position="1720"/>
    </location>
</feature>
<name>A0A2A6BP52_PRIPA</name>
<dbReference type="GO" id="GO:0140673">
    <property type="term" value="P:transcription elongation-coupled chromatin remodeling"/>
    <property type="evidence" value="ECO:0007669"/>
    <property type="project" value="InterPro"/>
</dbReference>
<reference evidence="13" key="1">
    <citation type="journal article" date="2008" name="Nat. Genet.">
        <title>The Pristionchus pacificus genome provides a unique perspective on nematode lifestyle and parasitism.</title>
        <authorList>
            <person name="Dieterich C."/>
            <person name="Clifton S.W."/>
            <person name="Schuster L.N."/>
            <person name="Chinwalla A."/>
            <person name="Delehaunty K."/>
            <person name="Dinkelacker I."/>
            <person name="Fulton L."/>
            <person name="Fulton R."/>
            <person name="Godfrey J."/>
            <person name="Minx P."/>
            <person name="Mitreva M."/>
            <person name="Roeseler W."/>
            <person name="Tian H."/>
            <person name="Witte H."/>
            <person name="Yang S.P."/>
            <person name="Wilson R.K."/>
            <person name="Sommer R.J."/>
        </authorList>
    </citation>
    <scope>NUCLEOTIDE SEQUENCE [LARGE SCALE GENOMIC DNA]</scope>
    <source>
        <strain evidence="13">PS312</strain>
    </source>
</reference>
<keyword evidence="5" id="KW-0829">Tyrosine-protein kinase</keyword>
<dbReference type="InterPro" id="IPR010994">
    <property type="entry name" value="RuvA_2-like"/>
</dbReference>
<feature type="compositionally biased region" description="Basic and acidic residues" evidence="11">
    <location>
        <begin position="1543"/>
        <end position="1555"/>
    </location>
</feature>
<dbReference type="InterPro" id="IPR035420">
    <property type="entry name" value="Spt6_SH2"/>
</dbReference>
<dbReference type="InterPro" id="IPR035019">
    <property type="entry name" value="Spt6_SH2_N"/>
</dbReference>
<dbReference type="PANTHER" id="PTHR10145:SF6">
    <property type="entry name" value="TRANSCRIPTION ELONGATION FACTOR SPT6"/>
    <property type="match status" value="1"/>
</dbReference>
<feature type="region of interest" description="Disordered" evidence="11">
    <location>
        <begin position="1382"/>
        <end position="1411"/>
    </location>
</feature>
<evidence type="ECO:0000256" key="10">
    <source>
        <dbReference type="ARBA" id="ARBA00077055"/>
    </source>
</evidence>
<dbReference type="InterPro" id="IPR011249">
    <property type="entry name" value="Metalloenz_LuxS/M16"/>
</dbReference>
<feature type="compositionally biased region" description="Acidic residues" evidence="11">
    <location>
        <begin position="1532"/>
        <end position="1542"/>
    </location>
</feature>
<comment type="subcellular location">
    <subcellularLocation>
        <location evidence="1">Nucleus</location>
    </subcellularLocation>
</comment>
<dbReference type="InterPro" id="IPR001245">
    <property type="entry name" value="Ser-Thr/Tyr_kinase_cat_dom"/>
</dbReference>
<dbReference type="Pfam" id="PF22706">
    <property type="entry name" value="Tex_central_region"/>
    <property type="match status" value="1"/>
</dbReference>
<dbReference type="InterPro" id="IPR028231">
    <property type="entry name" value="Spt6_YqgF"/>
</dbReference>
<dbReference type="SMART" id="SM00220">
    <property type="entry name" value="S_TKc"/>
    <property type="match status" value="1"/>
</dbReference>
<dbReference type="SMART" id="SM00252">
    <property type="entry name" value="SH2"/>
    <property type="match status" value="2"/>
</dbReference>
<keyword evidence="13" id="KW-1185">Reference proteome</keyword>
<evidence type="ECO:0000256" key="11">
    <source>
        <dbReference type="SAM" id="MobiDB-lite"/>
    </source>
</evidence>
<dbReference type="Pfam" id="PF07714">
    <property type="entry name" value="PK_Tyr_Ser-Thr"/>
    <property type="match status" value="1"/>
</dbReference>
<dbReference type="InterPro" id="IPR011009">
    <property type="entry name" value="Kinase-like_dom_sf"/>
</dbReference>
<dbReference type="PROSITE" id="PS50011">
    <property type="entry name" value="PROTEIN_KINASE_DOM"/>
    <property type="match status" value="1"/>
</dbReference>
<dbReference type="Pfam" id="PF14639">
    <property type="entry name" value="YqgF"/>
    <property type="match status" value="1"/>
</dbReference>
<dbReference type="InterPro" id="IPR041692">
    <property type="entry name" value="HHH_9"/>
</dbReference>
<evidence type="ECO:0000256" key="8">
    <source>
        <dbReference type="ARBA" id="ARBA00062894"/>
    </source>
</evidence>
<dbReference type="InterPro" id="IPR035018">
    <property type="entry name" value="Spt6_SH2_C"/>
</dbReference>
<dbReference type="Gene3D" id="2.40.50.140">
    <property type="entry name" value="Nucleic acid-binding proteins"/>
    <property type="match status" value="1"/>
</dbReference>
<dbReference type="SUPFAM" id="SSF47781">
    <property type="entry name" value="RuvA domain 2-like"/>
    <property type="match status" value="2"/>
</dbReference>
<dbReference type="Gene3D" id="3.30.420.140">
    <property type="entry name" value="YqgF/RNase H-like domain"/>
    <property type="match status" value="1"/>
</dbReference>
<accession>A0A8R1Y4R5</accession>
<feature type="compositionally biased region" description="Basic and acidic residues" evidence="11">
    <location>
        <begin position="1611"/>
        <end position="1630"/>
    </location>
</feature>
<reference evidence="12" key="2">
    <citation type="submission" date="2022-06" db="UniProtKB">
        <authorList>
            <consortium name="EnsemblMetazoa"/>
        </authorList>
    </citation>
    <scope>IDENTIFICATION</scope>
    <source>
        <strain evidence="12">PS312</strain>
    </source>
</reference>
<comment type="subunit">
    <text evidence="8">Interacts with glp-1 and lin-12.</text>
</comment>
<feature type="compositionally biased region" description="Acidic residues" evidence="11">
    <location>
        <begin position="1508"/>
        <end position="1522"/>
    </location>
</feature>
<dbReference type="Pfam" id="PF00675">
    <property type="entry name" value="Peptidase_M16"/>
    <property type="match status" value="1"/>
</dbReference>
<dbReference type="Gene3D" id="1.10.3500.10">
    <property type="entry name" value="Tex N-terminal region-like"/>
    <property type="match status" value="1"/>
</dbReference>
<feature type="compositionally biased region" description="Acidic residues" evidence="11">
    <location>
        <begin position="1632"/>
        <end position="1642"/>
    </location>
</feature>
<evidence type="ECO:0000256" key="7">
    <source>
        <dbReference type="ARBA" id="ARBA00023242"/>
    </source>
</evidence>
<dbReference type="Pfam" id="PF14641">
    <property type="entry name" value="HTH_44"/>
    <property type="match status" value="1"/>
</dbReference>
<dbReference type="InterPro" id="IPR023323">
    <property type="entry name" value="Tex-like_dom_sf"/>
</dbReference>
<dbReference type="Pfam" id="PF00575">
    <property type="entry name" value="S1"/>
    <property type="match status" value="1"/>
</dbReference>
<dbReference type="InterPro" id="IPR011765">
    <property type="entry name" value="Pept_M16_N"/>
</dbReference>
<dbReference type="SUPFAM" id="SSF158832">
    <property type="entry name" value="Tex N-terminal region-like"/>
    <property type="match status" value="1"/>
</dbReference>
<dbReference type="Pfam" id="PF05193">
    <property type="entry name" value="Peptidase_M16_C"/>
    <property type="match status" value="1"/>
</dbReference>
<evidence type="ECO:0000256" key="4">
    <source>
        <dbReference type="ARBA" id="ARBA00022777"/>
    </source>
</evidence>
<evidence type="ECO:0000256" key="6">
    <source>
        <dbReference type="ARBA" id="ARBA00023163"/>
    </source>
</evidence>
<dbReference type="Pfam" id="PF14632">
    <property type="entry name" value="SPT6_acidic"/>
    <property type="match status" value="1"/>
</dbReference>
<dbReference type="Pfam" id="PF17674">
    <property type="entry name" value="HHH_9"/>
    <property type="match status" value="1"/>
</dbReference>
<dbReference type="InterPro" id="IPR042066">
    <property type="entry name" value="Spt6_death-like"/>
</dbReference>
<dbReference type="SUPFAM" id="SSF50249">
    <property type="entry name" value="Nucleic acid-binding proteins"/>
    <property type="match status" value="1"/>
</dbReference>
<feature type="compositionally biased region" description="Basic and acidic residues" evidence="11">
    <location>
        <begin position="2753"/>
        <end position="2767"/>
    </location>
</feature>
<feature type="region of interest" description="Disordered" evidence="11">
    <location>
        <begin position="1449"/>
        <end position="1667"/>
    </location>
</feature>
<dbReference type="SMART" id="SM00732">
    <property type="entry name" value="YqgFc"/>
    <property type="match status" value="1"/>
</dbReference>
<evidence type="ECO:0000256" key="1">
    <source>
        <dbReference type="ARBA" id="ARBA00004123"/>
    </source>
</evidence>
<dbReference type="GO" id="GO:0005524">
    <property type="term" value="F:ATP binding"/>
    <property type="evidence" value="ECO:0007669"/>
    <property type="project" value="InterPro"/>
</dbReference>
<dbReference type="InterPro" id="IPR007863">
    <property type="entry name" value="Peptidase_M16_C"/>
</dbReference>
<feature type="compositionally biased region" description="Basic and acidic residues" evidence="11">
    <location>
        <begin position="1705"/>
        <end position="1720"/>
    </location>
</feature>
<dbReference type="FunFam" id="1.10.10.650:FF:000002">
    <property type="entry name" value="Transcription elongation factor spt6"/>
    <property type="match status" value="1"/>
</dbReference>
<dbReference type="PANTHER" id="PTHR10145">
    <property type="entry name" value="TRANSCRIPTION ELONGATION FACTOR SPT6"/>
    <property type="match status" value="1"/>
</dbReference>
<feature type="compositionally biased region" description="Acidic residues" evidence="11">
    <location>
        <begin position="1679"/>
        <end position="1704"/>
    </location>
</feature>
<dbReference type="InterPro" id="IPR055179">
    <property type="entry name" value="Tex-like_central_region"/>
</dbReference>
<dbReference type="FunFam" id="1.10.150.850:FF:000001">
    <property type="entry name" value="Transcription elongation factor spt6"/>
    <property type="match status" value="1"/>
</dbReference>
<evidence type="ECO:0000256" key="5">
    <source>
        <dbReference type="ARBA" id="ARBA00023137"/>
    </source>
</evidence>
<feature type="compositionally biased region" description="Basic and acidic residues" evidence="11">
    <location>
        <begin position="1382"/>
        <end position="1397"/>
    </location>
</feature>
<dbReference type="CDD" id="cd09918">
    <property type="entry name" value="SH2_Nterm_SPT6_like"/>
    <property type="match status" value="1"/>
</dbReference>
<dbReference type="GO" id="GO:0006368">
    <property type="term" value="P:transcription elongation by RNA polymerase II"/>
    <property type="evidence" value="ECO:0000318"/>
    <property type="project" value="GO_Central"/>
</dbReference>